<dbReference type="PROSITE" id="PS51257">
    <property type="entry name" value="PROKAR_LIPOPROTEIN"/>
    <property type="match status" value="1"/>
</dbReference>
<dbReference type="EMBL" id="JAKKSL010000005">
    <property type="protein sequence ID" value="MCI2285437.1"/>
    <property type="molecule type" value="Genomic_DNA"/>
</dbReference>
<evidence type="ECO:0000313" key="1">
    <source>
        <dbReference type="EMBL" id="MCI2285437.1"/>
    </source>
</evidence>
<proteinExistence type="predicted"/>
<gene>
    <name evidence="1" type="ORF">L3081_21160</name>
</gene>
<name>A0ABS9X8Q0_9GAMM</name>
<protein>
    <recommendedName>
        <fullName evidence="3">DUF11 domain-containing protein</fullName>
    </recommendedName>
</protein>
<evidence type="ECO:0000313" key="2">
    <source>
        <dbReference type="Proteomes" id="UP001139646"/>
    </source>
</evidence>
<accession>A0ABS9X8Q0</accession>
<keyword evidence="2" id="KW-1185">Reference proteome</keyword>
<organism evidence="1 2">
    <name type="scientific">Colwellia maritima</name>
    <dbReference type="NCBI Taxonomy" id="2912588"/>
    <lineage>
        <taxon>Bacteria</taxon>
        <taxon>Pseudomonadati</taxon>
        <taxon>Pseudomonadota</taxon>
        <taxon>Gammaproteobacteria</taxon>
        <taxon>Alteromonadales</taxon>
        <taxon>Colwelliaceae</taxon>
        <taxon>Colwellia</taxon>
    </lineage>
</organism>
<dbReference type="RefSeq" id="WP_242288320.1">
    <property type="nucleotide sequence ID" value="NZ_JAKKSL010000005.1"/>
</dbReference>
<dbReference type="Proteomes" id="UP001139646">
    <property type="component" value="Unassembled WGS sequence"/>
</dbReference>
<evidence type="ECO:0008006" key="3">
    <source>
        <dbReference type="Google" id="ProtNLM"/>
    </source>
</evidence>
<sequence>MNITRILFAMCLVISMQGCTNNKDTNDKDTNDKEQYTKATISKEKKTMLSINLSSMQTEFVEGDEITVTVTTENNGSNPIDIPDFNADPANGLSFELTLPDNTTQTLTFNRMLTLGGTAPGAKTYTLNANARFWSGFSIDEQAEIDQKGQYQLTATLTVAGTPHKTAPLIFTVSPRQVSLTSAATGLIIQGTEAGGELAYVQQNGNSNLIYRLNFYETTHVQEIGYRARSLMYKQAENIDQIFIPENDSSVMSEMSRWIVWRSDNVISAFNDMSSEPTKWQAPAPIDHIITNVHKITNGPVQIGAVSKTDNTFWLLNANGGIGNPNPALNVQFQTTLPVFPDEALIVIPAHGINADQHLVLVNTQAQDTELQRATITAEGLAAFDHLTIANETLVTAIKPNAVVNNDASVTVSLITSKPIANGINLILNTVNYQQGKAPEIIEKSQIGHIKSIAALKQGLLMYSKQGANQRLDLVVELANGNVVKLANNQFTPLWSLVSQQPQYNL</sequence>
<comment type="caution">
    <text evidence="1">The sequence shown here is derived from an EMBL/GenBank/DDBJ whole genome shotgun (WGS) entry which is preliminary data.</text>
</comment>
<reference evidence="1" key="1">
    <citation type="submission" date="2022-01" db="EMBL/GenBank/DDBJ databases">
        <title>Colwellia maritima, isolated from seawater.</title>
        <authorList>
            <person name="Kristyanto S."/>
            <person name="Jung J."/>
            <person name="Jeon C.O."/>
        </authorList>
    </citation>
    <scope>NUCLEOTIDE SEQUENCE</scope>
    <source>
        <strain evidence="1">MSW7</strain>
    </source>
</reference>